<gene>
    <name evidence="8" type="primary">dbx2</name>
</gene>
<dbReference type="Gene3D" id="1.10.10.60">
    <property type="entry name" value="Homeodomain-like"/>
    <property type="match status" value="1"/>
</dbReference>
<accession>A0AAY4EAX4</accession>
<evidence type="ECO:0000256" key="3">
    <source>
        <dbReference type="ARBA" id="ARBA00023242"/>
    </source>
</evidence>
<dbReference type="PANTHER" id="PTHR24331">
    <property type="entry name" value="DBX"/>
    <property type="match status" value="1"/>
</dbReference>
<dbReference type="GO" id="GO:0003677">
    <property type="term" value="F:DNA binding"/>
    <property type="evidence" value="ECO:0007669"/>
    <property type="project" value="UniProtKB-UniRule"/>
</dbReference>
<comment type="subcellular location">
    <subcellularLocation>
        <location evidence="4 5">Nucleus</location>
    </subcellularLocation>
</comment>
<protein>
    <recommendedName>
        <fullName evidence="7">Homeobox domain-containing protein</fullName>
    </recommendedName>
</protein>
<evidence type="ECO:0000313" key="8">
    <source>
        <dbReference type="Ensembl" id="ENSDCDP00010054136.1"/>
    </source>
</evidence>
<dbReference type="PANTHER" id="PTHR24331:SF4">
    <property type="entry name" value="HOMEOBOX PROTEIN DBX2"/>
    <property type="match status" value="1"/>
</dbReference>
<sequence length="185" mass="21000">MESGTVFIPFSVVVAQGDTDFCLISFAEDAGLALWSTDHSPKSRRGILRRAVFSEEQRKELERTFRRQKYISKIDRNKLAADLCLKESQVKIWFQNRRMKWRNSKEKETLYVGSSMEELFLRGTVRSEETNQEELQGLWKPEDMSASNRAPPPKDLVAASGGSSSTPPTELGSPTATQCPPRQDR</sequence>
<evidence type="ECO:0000256" key="6">
    <source>
        <dbReference type="SAM" id="MobiDB-lite"/>
    </source>
</evidence>
<dbReference type="PRINTS" id="PR00024">
    <property type="entry name" value="HOMEOBOX"/>
</dbReference>
<evidence type="ECO:0000256" key="1">
    <source>
        <dbReference type="ARBA" id="ARBA00023125"/>
    </source>
</evidence>
<dbReference type="GO" id="GO:0000981">
    <property type="term" value="F:DNA-binding transcription factor activity, RNA polymerase II-specific"/>
    <property type="evidence" value="ECO:0007669"/>
    <property type="project" value="InterPro"/>
</dbReference>
<dbReference type="RefSeq" id="XP_028814440.1">
    <property type="nucleotide sequence ID" value="XM_028958607.1"/>
</dbReference>
<feature type="region of interest" description="Disordered" evidence="6">
    <location>
        <begin position="124"/>
        <end position="185"/>
    </location>
</feature>
<dbReference type="Ensembl" id="ENSDCDT00010064673.1">
    <property type="protein sequence ID" value="ENSDCDP00010054136.1"/>
    <property type="gene ID" value="ENSDCDG00010031312.1"/>
</dbReference>
<evidence type="ECO:0000313" key="9">
    <source>
        <dbReference type="Proteomes" id="UP000694580"/>
    </source>
</evidence>
<dbReference type="GeneID" id="114767082"/>
<evidence type="ECO:0000256" key="2">
    <source>
        <dbReference type="ARBA" id="ARBA00023155"/>
    </source>
</evidence>
<dbReference type="PROSITE" id="PS00027">
    <property type="entry name" value="HOMEOBOX_1"/>
    <property type="match status" value="1"/>
</dbReference>
<dbReference type="InterPro" id="IPR051662">
    <property type="entry name" value="H2.0_Homeobox_NeuralPatt"/>
</dbReference>
<dbReference type="InterPro" id="IPR020479">
    <property type="entry name" value="HD_metazoa"/>
</dbReference>
<dbReference type="InterPro" id="IPR001356">
    <property type="entry name" value="HD"/>
</dbReference>
<keyword evidence="3 4" id="KW-0539">Nucleus</keyword>
<dbReference type="Pfam" id="PF00046">
    <property type="entry name" value="Homeodomain"/>
    <property type="match status" value="1"/>
</dbReference>
<dbReference type="GO" id="GO:0005634">
    <property type="term" value="C:nucleus"/>
    <property type="evidence" value="ECO:0007669"/>
    <property type="project" value="UniProtKB-SubCell"/>
</dbReference>
<dbReference type="GeneTree" id="ENSGT00950000183093"/>
<keyword evidence="1 4" id="KW-0238">DNA-binding</keyword>
<keyword evidence="2 4" id="KW-0371">Homeobox</keyword>
<dbReference type="InterPro" id="IPR017970">
    <property type="entry name" value="Homeobox_CS"/>
</dbReference>
<name>A0AAY4EAX4_9TELE</name>
<evidence type="ECO:0000256" key="5">
    <source>
        <dbReference type="RuleBase" id="RU000682"/>
    </source>
</evidence>
<feature type="compositionally biased region" description="Polar residues" evidence="6">
    <location>
        <begin position="161"/>
        <end position="185"/>
    </location>
</feature>
<reference evidence="8" key="2">
    <citation type="submission" date="2025-08" db="UniProtKB">
        <authorList>
            <consortium name="Ensembl"/>
        </authorList>
    </citation>
    <scope>IDENTIFICATION</scope>
</reference>
<dbReference type="CTD" id="440097"/>
<feature type="domain" description="Homeobox" evidence="7">
    <location>
        <begin position="44"/>
        <end position="104"/>
    </location>
</feature>
<organism evidence="8 9">
    <name type="scientific">Denticeps clupeoides</name>
    <name type="common">denticle herring</name>
    <dbReference type="NCBI Taxonomy" id="299321"/>
    <lineage>
        <taxon>Eukaryota</taxon>
        <taxon>Metazoa</taxon>
        <taxon>Chordata</taxon>
        <taxon>Craniata</taxon>
        <taxon>Vertebrata</taxon>
        <taxon>Euteleostomi</taxon>
        <taxon>Actinopterygii</taxon>
        <taxon>Neopterygii</taxon>
        <taxon>Teleostei</taxon>
        <taxon>Clupei</taxon>
        <taxon>Clupeiformes</taxon>
        <taxon>Denticipitoidei</taxon>
        <taxon>Denticipitidae</taxon>
        <taxon>Denticeps</taxon>
    </lineage>
</organism>
<dbReference type="AlphaFoldDB" id="A0AAY4EAX4"/>
<dbReference type="SUPFAM" id="SSF46689">
    <property type="entry name" value="Homeodomain-like"/>
    <property type="match status" value="1"/>
</dbReference>
<evidence type="ECO:0000256" key="4">
    <source>
        <dbReference type="PROSITE-ProRule" id="PRU00108"/>
    </source>
</evidence>
<reference evidence="8" key="3">
    <citation type="submission" date="2025-09" db="UniProtKB">
        <authorList>
            <consortium name="Ensembl"/>
        </authorList>
    </citation>
    <scope>IDENTIFICATION</scope>
</reference>
<dbReference type="InterPro" id="IPR009057">
    <property type="entry name" value="Homeodomain-like_sf"/>
</dbReference>
<dbReference type="SMART" id="SM00389">
    <property type="entry name" value="HOX"/>
    <property type="match status" value="1"/>
</dbReference>
<dbReference type="PROSITE" id="PS50071">
    <property type="entry name" value="HOMEOBOX_2"/>
    <property type="match status" value="1"/>
</dbReference>
<evidence type="ECO:0000259" key="7">
    <source>
        <dbReference type="PROSITE" id="PS50071"/>
    </source>
</evidence>
<dbReference type="CDD" id="cd00086">
    <property type="entry name" value="homeodomain"/>
    <property type="match status" value="1"/>
</dbReference>
<proteinExistence type="predicted"/>
<feature type="DNA-binding region" description="Homeobox" evidence="4">
    <location>
        <begin position="46"/>
        <end position="105"/>
    </location>
</feature>
<dbReference type="Proteomes" id="UP000694580">
    <property type="component" value="Chromosome 17"/>
</dbReference>
<keyword evidence="9" id="KW-1185">Reference proteome</keyword>
<reference evidence="8 9" key="1">
    <citation type="submission" date="2020-06" db="EMBL/GenBank/DDBJ databases">
        <authorList>
            <consortium name="Wellcome Sanger Institute Data Sharing"/>
        </authorList>
    </citation>
    <scope>NUCLEOTIDE SEQUENCE [LARGE SCALE GENOMIC DNA]</scope>
</reference>